<name>A0ABR0EXV3_ZASCE</name>
<dbReference type="PANTHER" id="PTHR24320:SF236">
    <property type="entry name" value="SHORT-CHAIN DEHYDROGENASE-RELATED"/>
    <property type="match status" value="1"/>
</dbReference>
<organism evidence="4 5">
    <name type="scientific">Zasmidium cellare</name>
    <name type="common">Wine cellar mold</name>
    <name type="synonym">Racodium cellare</name>
    <dbReference type="NCBI Taxonomy" id="395010"/>
    <lineage>
        <taxon>Eukaryota</taxon>
        <taxon>Fungi</taxon>
        <taxon>Dikarya</taxon>
        <taxon>Ascomycota</taxon>
        <taxon>Pezizomycotina</taxon>
        <taxon>Dothideomycetes</taxon>
        <taxon>Dothideomycetidae</taxon>
        <taxon>Mycosphaerellales</taxon>
        <taxon>Mycosphaerellaceae</taxon>
        <taxon>Zasmidium</taxon>
    </lineage>
</organism>
<accession>A0ABR0EXV3</accession>
<evidence type="ECO:0000256" key="2">
    <source>
        <dbReference type="ARBA" id="ARBA00022857"/>
    </source>
</evidence>
<protein>
    <submittedName>
        <fullName evidence="4">Uncharacterized protein</fullName>
    </submittedName>
</protein>
<proteinExistence type="inferred from homology"/>
<evidence type="ECO:0000313" key="5">
    <source>
        <dbReference type="Proteomes" id="UP001305779"/>
    </source>
</evidence>
<comment type="caution">
    <text evidence="4">The sequence shown here is derived from an EMBL/GenBank/DDBJ whole genome shotgun (WGS) entry which is preliminary data.</text>
</comment>
<keyword evidence="5" id="KW-1185">Reference proteome</keyword>
<dbReference type="SUPFAM" id="SSF51735">
    <property type="entry name" value="NAD(P)-binding Rossmann-fold domains"/>
    <property type="match status" value="1"/>
</dbReference>
<dbReference type="PANTHER" id="PTHR24320">
    <property type="entry name" value="RETINOL DEHYDROGENASE"/>
    <property type="match status" value="1"/>
</dbReference>
<dbReference type="Gene3D" id="3.40.50.720">
    <property type="entry name" value="NAD(P)-binding Rossmann-like Domain"/>
    <property type="match status" value="1"/>
</dbReference>
<comment type="similarity">
    <text evidence="1">Belongs to the short-chain dehydrogenases/reductases (SDR) family.</text>
</comment>
<keyword evidence="3" id="KW-0560">Oxidoreductase</keyword>
<dbReference type="EMBL" id="JAXOVC010000002">
    <property type="protein sequence ID" value="KAK4506270.1"/>
    <property type="molecule type" value="Genomic_DNA"/>
</dbReference>
<evidence type="ECO:0000256" key="3">
    <source>
        <dbReference type="ARBA" id="ARBA00023002"/>
    </source>
</evidence>
<reference evidence="4 5" key="1">
    <citation type="journal article" date="2023" name="G3 (Bethesda)">
        <title>A chromosome-level genome assembly of Zasmidium syzygii isolated from banana leaves.</title>
        <authorList>
            <person name="van Westerhoven A.C."/>
            <person name="Mehrabi R."/>
            <person name="Talebi R."/>
            <person name="Steentjes M.B.F."/>
            <person name="Corcolon B."/>
            <person name="Chong P.A."/>
            <person name="Kema G.H.J."/>
            <person name="Seidl M.F."/>
        </authorList>
    </citation>
    <scope>NUCLEOTIDE SEQUENCE [LARGE SCALE GENOMIC DNA]</scope>
    <source>
        <strain evidence="4 5">P124</strain>
    </source>
</reference>
<dbReference type="Pfam" id="PF00106">
    <property type="entry name" value="adh_short"/>
    <property type="match status" value="1"/>
</dbReference>
<dbReference type="Proteomes" id="UP001305779">
    <property type="component" value="Unassembled WGS sequence"/>
</dbReference>
<keyword evidence="2" id="KW-0521">NADP</keyword>
<gene>
    <name evidence="4" type="ORF">PRZ48_004235</name>
</gene>
<dbReference type="InterPro" id="IPR002347">
    <property type="entry name" value="SDR_fam"/>
</dbReference>
<dbReference type="InterPro" id="IPR036291">
    <property type="entry name" value="NAD(P)-bd_dom_sf"/>
</dbReference>
<evidence type="ECO:0000313" key="4">
    <source>
        <dbReference type="EMBL" id="KAK4506270.1"/>
    </source>
</evidence>
<evidence type="ECO:0000256" key="1">
    <source>
        <dbReference type="ARBA" id="ARBA00006484"/>
    </source>
</evidence>
<dbReference type="PRINTS" id="PR00081">
    <property type="entry name" value="GDHRDH"/>
</dbReference>
<sequence>MVFQVLSHFVKQSFFLPKPGLTENNLPDQSGRVFIITGGYAGVGYQLCQILYSRNGTIYVAGRSKGKANSAIARIQEGDPSSKGRLEFLELDLGDLTTIKPAAEMFLSKESRLDVLCQLPDCKPDVPSPDNAGVMFPPIGSTSTQGHEMQMATNCLGHFLLARLLTPILERTASAAAPGTVRIAWAASFGVDALSPKGGVSLDKNGGFEAHESNNQVNYGATKAGNLFLASQFAKRVPIPADGKGVVNVAFNPGNLRTELQRHSGKFEVWVVDKLLLHPAILGAYTELWCGWSEDVKPGSNGGYAWPWGRFGPVRDDVQAELGNSGKAEAFWEWCAKETKAFA</sequence>